<feature type="compositionally biased region" description="Basic and acidic residues" evidence="3">
    <location>
        <begin position="143"/>
        <end position="153"/>
    </location>
</feature>
<comment type="similarity">
    <text evidence="1 2">Belongs to the anti-sigma-factor antagonist family.</text>
</comment>
<protein>
    <recommendedName>
        <fullName evidence="2">Anti-sigma factor antagonist</fullName>
    </recommendedName>
</protein>
<dbReference type="Pfam" id="PF01740">
    <property type="entry name" value="STAS"/>
    <property type="match status" value="1"/>
</dbReference>
<dbReference type="PANTHER" id="PTHR33495:SF2">
    <property type="entry name" value="ANTI-SIGMA FACTOR ANTAGONIST TM_1081-RELATED"/>
    <property type="match status" value="1"/>
</dbReference>
<dbReference type="GO" id="GO:0043856">
    <property type="term" value="F:anti-sigma factor antagonist activity"/>
    <property type="evidence" value="ECO:0007669"/>
    <property type="project" value="InterPro"/>
</dbReference>
<dbReference type="PANTHER" id="PTHR33495">
    <property type="entry name" value="ANTI-SIGMA FACTOR ANTAGONIST TM_1081-RELATED-RELATED"/>
    <property type="match status" value="1"/>
</dbReference>
<dbReference type="SUPFAM" id="SSF52091">
    <property type="entry name" value="SpoIIaa-like"/>
    <property type="match status" value="1"/>
</dbReference>
<evidence type="ECO:0000256" key="1">
    <source>
        <dbReference type="ARBA" id="ARBA00009013"/>
    </source>
</evidence>
<dbReference type="CDD" id="cd07043">
    <property type="entry name" value="STAS_anti-anti-sigma_factors"/>
    <property type="match status" value="1"/>
</dbReference>
<evidence type="ECO:0000259" key="4">
    <source>
        <dbReference type="PROSITE" id="PS50801"/>
    </source>
</evidence>
<organism evidence="5 6">
    <name type="scientific">Streptosporangium sandarakinum</name>
    <dbReference type="NCBI Taxonomy" id="1260955"/>
    <lineage>
        <taxon>Bacteria</taxon>
        <taxon>Bacillati</taxon>
        <taxon>Actinomycetota</taxon>
        <taxon>Actinomycetes</taxon>
        <taxon>Streptosporangiales</taxon>
        <taxon>Streptosporangiaceae</taxon>
        <taxon>Streptosporangium</taxon>
    </lineage>
</organism>
<dbReference type="Proteomes" id="UP000576393">
    <property type="component" value="Unassembled WGS sequence"/>
</dbReference>
<accession>A0A852V3C9</accession>
<keyword evidence="6" id="KW-1185">Reference proteome</keyword>
<dbReference type="Gene3D" id="3.30.750.24">
    <property type="entry name" value="STAS domain"/>
    <property type="match status" value="1"/>
</dbReference>
<feature type="domain" description="STAS" evidence="4">
    <location>
        <begin position="9"/>
        <end position="121"/>
    </location>
</feature>
<dbReference type="InterPro" id="IPR036513">
    <property type="entry name" value="STAS_dom_sf"/>
</dbReference>
<dbReference type="InterPro" id="IPR002645">
    <property type="entry name" value="STAS_dom"/>
</dbReference>
<dbReference type="PROSITE" id="PS50801">
    <property type="entry name" value="STAS"/>
    <property type="match status" value="1"/>
</dbReference>
<dbReference type="EMBL" id="JACCCO010000001">
    <property type="protein sequence ID" value="NYF40375.1"/>
    <property type="molecule type" value="Genomic_DNA"/>
</dbReference>
<name>A0A852V3C9_9ACTN</name>
<evidence type="ECO:0000313" key="6">
    <source>
        <dbReference type="Proteomes" id="UP000576393"/>
    </source>
</evidence>
<dbReference type="NCBIfam" id="TIGR00377">
    <property type="entry name" value="ant_ant_sig"/>
    <property type="match status" value="1"/>
</dbReference>
<evidence type="ECO:0000256" key="3">
    <source>
        <dbReference type="SAM" id="MobiDB-lite"/>
    </source>
</evidence>
<proteinExistence type="inferred from homology"/>
<evidence type="ECO:0000313" key="5">
    <source>
        <dbReference type="EMBL" id="NYF40375.1"/>
    </source>
</evidence>
<dbReference type="RefSeq" id="WP_179820072.1">
    <property type="nucleotide sequence ID" value="NZ_JACCCO010000001.1"/>
</dbReference>
<gene>
    <name evidence="5" type="ORF">HDA43_002534</name>
</gene>
<comment type="caution">
    <text evidence="5">The sequence shown here is derived from an EMBL/GenBank/DDBJ whole genome shotgun (WGS) entry which is preliminary data.</text>
</comment>
<dbReference type="AlphaFoldDB" id="A0A852V3C9"/>
<feature type="region of interest" description="Disordered" evidence="3">
    <location>
        <begin position="123"/>
        <end position="177"/>
    </location>
</feature>
<evidence type="ECO:0000256" key="2">
    <source>
        <dbReference type="RuleBase" id="RU003749"/>
    </source>
</evidence>
<reference evidence="5 6" key="1">
    <citation type="submission" date="2020-07" db="EMBL/GenBank/DDBJ databases">
        <title>Sequencing the genomes of 1000 actinobacteria strains.</title>
        <authorList>
            <person name="Klenk H.-P."/>
        </authorList>
    </citation>
    <scope>NUCLEOTIDE SEQUENCE [LARGE SCALE GENOMIC DNA]</scope>
    <source>
        <strain evidence="5 6">DSM 45763</strain>
    </source>
</reference>
<sequence length="177" mass="18447">MSSEGATTLFVSSDSYDAVIVIRVAGELDYDCVPVFQQELSRALDRDTGPPELLVLDLAGLTFCDSSGLAGLLWGMRRSRETGTRMVLAGASSALLHMMRITGLLPYFETAASAVEAMGRPGTAADTAADRAPGPAWPGSGRVEVDVQADDRPGPGGGPDLDQVAQLVDQPEAPAAQ</sequence>
<dbReference type="InterPro" id="IPR003658">
    <property type="entry name" value="Anti-sigma_ant"/>
</dbReference>